<name>A0A9N9HAE8_9GLOM</name>
<evidence type="ECO:0000313" key="3">
    <source>
        <dbReference type="Proteomes" id="UP000789572"/>
    </source>
</evidence>
<evidence type="ECO:0000313" key="2">
    <source>
        <dbReference type="EMBL" id="CAG8665404.1"/>
    </source>
</evidence>
<reference evidence="2" key="1">
    <citation type="submission" date="2021-06" db="EMBL/GenBank/DDBJ databases">
        <authorList>
            <person name="Kallberg Y."/>
            <person name="Tangrot J."/>
            <person name="Rosling A."/>
        </authorList>
    </citation>
    <scope>NUCLEOTIDE SEQUENCE</scope>
    <source>
        <strain evidence="2">IA702</strain>
    </source>
</reference>
<proteinExistence type="predicted"/>
<organism evidence="2 3">
    <name type="scientific">Paraglomus occultum</name>
    <dbReference type="NCBI Taxonomy" id="144539"/>
    <lineage>
        <taxon>Eukaryota</taxon>
        <taxon>Fungi</taxon>
        <taxon>Fungi incertae sedis</taxon>
        <taxon>Mucoromycota</taxon>
        <taxon>Glomeromycotina</taxon>
        <taxon>Glomeromycetes</taxon>
        <taxon>Paraglomerales</taxon>
        <taxon>Paraglomeraceae</taxon>
        <taxon>Paraglomus</taxon>
    </lineage>
</organism>
<keyword evidence="3" id="KW-1185">Reference proteome</keyword>
<dbReference type="Proteomes" id="UP000789572">
    <property type="component" value="Unassembled WGS sequence"/>
</dbReference>
<feature type="region of interest" description="Disordered" evidence="1">
    <location>
        <begin position="121"/>
        <end position="141"/>
    </location>
</feature>
<dbReference type="OrthoDB" id="10037266at2759"/>
<feature type="non-terminal residue" evidence="2">
    <location>
        <position position="291"/>
    </location>
</feature>
<comment type="caution">
    <text evidence="2">The sequence shown here is derived from an EMBL/GenBank/DDBJ whole genome shotgun (WGS) entry which is preliminary data.</text>
</comment>
<sequence>NEHPSTANLTTYSEDVDDYIHRLARSRTSSSSQPTLAEKTKTFVGYLFNQKSSSLGSYSPKSDTQSDERAESEYLEADQDNNRDGNDTITTTPPLTPGHSALGYNLVEATHSAQQLYTATISTPQPESSTPNKKNKGKQKQEIPEILVVADIDPEPVTPIKKVQKPKEAKPPSWLAQLEGAMLANGIAADNHARRLGIASYHMGPFQSWLANHQPAIVQWDNANANALGFKQHFIANFFNNETKEEALTIAERRIQKPGESIDMYIAALRKIWQECDPNEMTDYHKLKNFL</sequence>
<accession>A0A9N9HAE8</accession>
<protein>
    <submittedName>
        <fullName evidence="2">3081_t:CDS:1</fullName>
    </submittedName>
</protein>
<dbReference type="EMBL" id="CAJVPJ010006000">
    <property type="protein sequence ID" value="CAG8665404.1"/>
    <property type="molecule type" value="Genomic_DNA"/>
</dbReference>
<gene>
    <name evidence="2" type="ORF">POCULU_LOCUS10675</name>
</gene>
<feature type="compositionally biased region" description="Low complexity" evidence="1">
    <location>
        <begin position="52"/>
        <end position="62"/>
    </location>
</feature>
<dbReference type="AlphaFoldDB" id="A0A9N9HAE8"/>
<evidence type="ECO:0000256" key="1">
    <source>
        <dbReference type="SAM" id="MobiDB-lite"/>
    </source>
</evidence>
<feature type="non-terminal residue" evidence="2">
    <location>
        <position position="1"/>
    </location>
</feature>
<feature type="compositionally biased region" description="Polar residues" evidence="1">
    <location>
        <begin position="121"/>
        <end position="132"/>
    </location>
</feature>
<feature type="region of interest" description="Disordered" evidence="1">
    <location>
        <begin position="52"/>
        <end position="101"/>
    </location>
</feature>